<protein>
    <submittedName>
        <fullName evidence="1">Uncharacterized protein</fullName>
    </submittedName>
</protein>
<reference evidence="1 2" key="1">
    <citation type="journal article" date="2018" name="Genome Biol. Evol.">
        <title>Multiple Roots of Fruiting Body Formation in Amoebozoa.</title>
        <authorList>
            <person name="Hillmann F."/>
            <person name="Forbes G."/>
            <person name="Novohradska S."/>
            <person name="Ferling I."/>
            <person name="Riege K."/>
            <person name="Groth M."/>
            <person name="Westermann M."/>
            <person name="Marz M."/>
            <person name="Spaller T."/>
            <person name="Winckler T."/>
            <person name="Schaap P."/>
            <person name="Glockner G."/>
        </authorList>
    </citation>
    <scope>NUCLEOTIDE SEQUENCE [LARGE SCALE GENOMIC DNA]</scope>
    <source>
        <strain evidence="1 2">Jena</strain>
    </source>
</reference>
<organism evidence="1 2">
    <name type="scientific">Planoprotostelium fungivorum</name>
    <dbReference type="NCBI Taxonomy" id="1890364"/>
    <lineage>
        <taxon>Eukaryota</taxon>
        <taxon>Amoebozoa</taxon>
        <taxon>Evosea</taxon>
        <taxon>Variosea</taxon>
        <taxon>Cavosteliida</taxon>
        <taxon>Cavosteliaceae</taxon>
        <taxon>Planoprotostelium</taxon>
    </lineage>
</organism>
<proteinExistence type="predicted"/>
<dbReference type="AlphaFoldDB" id="A0A2P6NBG1"/>
<dbReference type="Proteomes" id="UP000241769">
    <property type="component" value="Unassembled WGS sequence"/>
</dbReference>
<accession>A0A2P6NBG1</accession>
<name>A0A2P6NBG1_9EUKA</name>
<evidence type="ECO:0000313" key="2">
    <source>
        <dbReference type="Proteomes" id="UP000241769"/>
    </source>
</evidence>
<dbReference type="InParanoid" id="A0A2P6NBG1"/>
<dbReference type="EMBL" id="MDYQ01000128">
    <property type="protein sequence ID" value="PRP81292.1"/>
    <property type="molecule type" value="Genomic_DNA"/>
</dbReference>
<gene>
    <name evidence="1" type="ORF">PROFUN_04527</name>
</gene>
<keyword evidence="2" id="KW-1185">Reference proteome</keyword>
<sequence>MPGLGLGNLELVVSGVEGPYFLWWKQTEETLQSWAHTWKTLHPKLPVVNFSTVMTESAT</sequence>
<comment type="caution">
    <text evidence="1">The sequence shown here is derived from an EMBL/GenBank/DDBJ whole genome shotgun (WGS) entry which is preliminary data.</text>
</comment>
<evidence type="ECO:0000313" key="1">
    <source>
        <dbReference type="EMBL" id="PRP81292.1"/>
    </source>
</evidence>